<dbReference type="InterPro" id="IPR011141">
    <property type="entry name" value="Polyketide_synthase_type-III"/>
</dbReference>
<evidence type="ECO:0000259" key="5">
    <source>
        <dbReference type="Pfam" id="PF02797"/>
    </source>
</evidence>
<dbReference type="OrthoDB" id="329835at2759"/>
<keyword evidence="3" id="KW-0012">Acyltransferase</keyword>
<dbReference type="RefSeq" id="XP_040624911.1">
    <property type="nucleotide sequence ID" value="XM_040774393.1"/>
</dbReference>
<dbReference type="GO" id="GO:0016747">
    <property type="term" value="F:acyltransferase activity, transferring groups other than amino-acyl groups"/>
    <property type="evidence" value="ECO:0007669"/>
    <property type="project" value="InterPro"/>
</dbReference>
<dbReference type="STRING" id="1858805.M5FQY3"/>
<dbReference type="Proteomes" id="UP000030653">
    <property type="component" value="Unassembled WGS sequence"/>
</dbReference>
<organism evidence="6 7">
    <name type="scientific">Dacryopinax primogenitus (strain DJM 731)</name>
    <name type="common">Brown rot fungus</name>
    <dbReference type="NCBI Taxonomy" id="1858805"/>
    <lineage>
        <taxon>Eukaryota</taxon>
        <taxon>Fungi</taxon>
        <taxon>Dikarya</taxon>
        <taxon>Basidiomycota</taxon>
        <taxon>Agaricomycotina</taxon>
        <taxon>Dacrymycetes</taxon>
        <taxon>Dacrymycetales</taxon>
        <taxon>Dacrymycetaceae</taxon>
        <taxon>Dacryopinax</taxon>
    </lineage>
</organism>
<dbReference type="PANTHER" id="PTHR11877">
    <property type="entry name" value="HYDROXYMETHYLGLUTARYL-COA SYNTHASE"/>
    <property type="match status" value="1"/>
</dbReference>
<keyword evidence="7" id="KW-1185">Reference proteome</keyword>
<feature type="non-terminal residue" evidence="6">
    <location>
        <position position="366"/>
    </location>
</feature>
<gene>
    <name evidence="6" type="ORF">DACRYDRAFT_35127</name>
</gene>
<dbReference type="PANTHER" id="PTHR11877:SF46">
    <property type="entry name" value="TYPE III POLYKETIDE SYNTHASE A"/>
    <property type="match status" value="1"/>
</dbReference>
<dbReference type="EMBL" id="JH795875">
    <property type="protein sequence ID" value="EJT98013.1"/>
    <property type="molecule type" value="Genomic_DNA"/>
</dbReference>
<protein>
    <recommendedName>
        <fullName evidence="8">Thiolase-like protein</fullName>
    </recommendedName>
</protein>
<feature type="domain" description="Chalcone/stilbene synthase C-terminal" evidence="5">
    <location>
        <begin position="223"/>
        <end position="365"/>
    </location>
</feature>
<reference evidence="6 7" key="1">
    <citation type="journal article" date="2012" name="Science">
        <title>The Paleozoic origin of enzymatic lignin decomposition reconstructed from 31 fungal genomes.</title>
        <authorList>
            <person name="Floudas D."/>
            <person name="Binder M."/>
            <person name="Riley R."/>
            <person name="Barry K."/>
            <person name="Blanchette R.A."/>
            <person name="Henrissat B."/>
            <person name="Martinez A.T."/>
            <person name="Otillar R."/>
            <person name="Spatafora J.W."/>
            <person name="Yadav J.S."/>
            <person name="Aerts A."/>
            <person name="Benoit I."/>
            <person name="Boyd A."/>
            <person name="Carlson A."/>
            <person name="Copeland A."/>
            <person name="Coutinho P.M."/>
            <person name="de Vries R.P."/>
            <person name="Ferreira P."/>
            <person name="Findley K."/>
            <person name="Foster B."/>
            <person name="Gaskell J."/>
            <person name="Glotzer D."/>
            <person name="Gorecki P."/>
            <person name="Heitman J."/>
            <person name="Hesse C."/>
            <person name="Hori C."/>
            <person name="Igarashi K."/>
            <person name="Jurgens J.A."/>
            <person name="Kallen N."/>
            <person name="Kersten P."/>
            <person name="Kohler A."/>
            <person name="Kuees U."/>
            <person name="Kumar T.K.A."/>
            <person name="Kuo A."/>
            <person name="LaButti K."/>
            <person name="Larrondo L.F."/>
            <person name="Lindquist E."/>
            <person name="Ling A."/>
            <person name="Lombard V."/>
            <person name="Lucas S."/>
            <person name="Lundell T."/>
            <person name="Martin R."/>
            <person name="McLaughlin D.J."/>
            <person name="Morgenstern I."/>
            <person name="Morin E."/>
            <person name="Murat C."/>
            <person name="Nagy L.G."/>
            <person name="Nolan M."/>
            <person name="Ohm R.A."/>
            <person name="Patyshakuliyeva A."/>
            <person name="Rokas A."/>
            <person name="Ruiz-Duenas F.J."/>
            <person name="Sabat G."/>
            <person name="Salamov A."/>
            <person name="Samejima M."/>
            <person name="Schmutz J."/>
            <person name="Slot J.C."/>
            <person name="St John F."/>
            <person name="Stenlid J."/>
            <person name="Sun H."/>
            <person name="Sun S."/>
            <person name="Syed K."/>
            <person name="Tsang A."/>
            <person name="Wiebenga A."/>
            <person name="Young D."/>
            <person name="Pisabarro A."/>
            <person name="Eastwood D.C."/>
            <person name="Martin F."/>
            <person name="Cullen D."/>
            <person name="Grigoriev I.V."/>
            <person name="Hibbett D.S."/>
        </authorList>
    </citation>
    <scope>NUCLEOTIDE SEQUENCE [LARGE SCALE GENOMIC DNA]</scope>
    <source>
        <strain evidence="6 7">DJM-731 SS1</strain>
    </source>
</reference>
<evidence type="ECO:0000256" key="1">
    <source>
        <dbReference type="ARBA" id="ARBA00005531"/>
    </source>
</evidence>
<dbReference type="InterPro" id="IPR012328">
    <property type="entry name" value="Chalcone/stilbene_synt_C"/>
</dbReference>
<dbReference type="SUPFAM" id="SSF53901">
    <property type="entry name" value="Thiolase-like"/>
    <property type="match status" value="2"/>
</dbReference>
<accession>M5FQY3</accession>
<evidence type="ECO:0000256" key="3">
    <source>
        <dbReference type="RuleBase" id="RU003633"/>
    </source>
</evidence>
<dbReference type="AlphaFoldDB" id="M5FQY3"/>
<dbReference type="GO" id="GO:0030639">
    <property type="term" value="P:polyketide biosynthetic process"/>
    <property type="evidence" value="ECO:0007669"/>
    <property type="project" value="TreeGrafter"/>
</dbReference>
<dbReference type="Pfam" id="PF02797">
    <property type="entry name" value="Chal_sti_synt_C"/>
    <property type="match status" value="1"/>
</dbReference>
<dbReference type="PIRSF" id="PIRSF000451">
    <property type="entry name" value="PKS_III"/>
    <property type="match status" value="1"/>
</dbReference>
<evidence type="ECO:0000313" key="7">
    <source>
        <dbReference type="Proteomes" id="UP000030653"/>
    </source>
</evidence>
<dbReference type="HOGENOM" id="CLU_034992_1_1_1"/>
<dbReference type="InterPro" id="IPR001099">
    <property type="entry name" value="Chalcone/stilbene_synt_N"/>
</dbReference>
<evidence type="ECO:0000256" key="2">
    <source>
        <dbReference type="ARBA" id="ARBA00022679"/>
    </source>
</evidence>
<feature type="domain" description="Chalcone/stilbene synthase N-terminal" evidence="4">
    <location>
        <begin position="3"/>
        <end position="207"/>
    </location>
</feature>
<dbReference type="Pfam" id="PF00195">
    <property type="entry name" value="Chal_sti_synt_N"/>
    <property type="match status" value="1"/>
</dbReference>
<feature type="non-terminal residue" evidence="6">
    <location>
        <position position="1"/>
    </location>
</feature>
<dbReference type="OMA" id="PIWGLGC"/>
<evidence type="ECO:0000259" key="4">
    <source>
        <dbReference type="Pfam" id="PF00195"/>
    </source>
</evidence>
<dbReference type="GeneID" id="63689455"/>
<dbReference type="InterPro" id="IPR016039">
    <property type="entry name" value="Thiolase-like"/>
</dbReference>
<comment type="similarity">
    <text evidence="1 3">Belongs to the thiolase-like superfamily. Chalcone/stilbene synthases family.</text>
</comment>
<dbReference type="Gene3D" id="3.40.47.10">
    <property type="match status" value="2"/>
</dbReference>
<proteinExistence type="inferred from homology"/>
<evidence type="ECO:0008006" key="8">
    <source>
        <dbReference type="Google" id="ProtNLM"/>
    </source>
</evidence>
<evidence type="ECO:0000313" key="6">
    <source>
        <dbReference type="EMBL" id="EJT98013.1"/>
    </source>
</evidence>
<keyword evidence="2 3" id="KW-0808">Transferase</keyword>
<name>M5FQY3_DACPD</name>
<sequence length="366" mass="38295">VAIVGIGSAFPQQQITPQDFEHYALRHYPLTPALQKTLAINRSTGITKRSISLPLTSPHLSSSSPKLIEASTDLFLSLGVSLGTSAARAAISSWAGNISQITHLVCVTVCCSSNPGYDQYIATSLSLSSSVQRTLLHGLGCAGGVALLRHAAQLALAAHACGKQANILCVASECASLFYRSALERLVLLGEANPAVTLFGDGAGAVVSSPPWKPIYTIKAYSSVLLPSSAQDLAVPLTSTGYTALLSRRVPALASSSLLPLLQALLTALGSPTPPEQLDWALHPGGAAVLRAVQDTLGLGRERMRASWEVYGERGNCASATVLAVLERMRGWGGEGGSEGKGSKRKEVLCTAFGPGVLVEMMMLHR</sequence>